<dbReference type="InterPro" id="IPR051926">
    <property type="entry name" value="Ala_Aminotransferase"/>
</dbReference>
<dbReference type="Pfam" id="PF00155">
    <property type="entry name" value="Aminotran_1_2"/>
    <property type="match status" value="1"/>
</dbReference>
<dbReference type="PANTHER" id="PTHR43488:SF2">
    <property type="entry name" value="GLUTAMATE-PYRUVATE AMINOTRANSFERASE ALAA"/>
    <property type="match status" value="1"/>
</dbReference>
<evidence type="ECO:0000256" key="4">
    <source>
        <dbReference type="ARBA" id="ARBA00022679"/>
    </source>
</evidence>
<evidence type="ECO:0000256" key="1">
    <source>
        <dbReference type="ARBA" id="ARBA00001933"/>
    </source>
</evidence>
<evidence type="ECO:0000256" key="6">
    <source>
        <dbReference type="ARBA" id="ARBA00026106"/>
    </source>
</evidence>
<comment type="cofactor">
    <cofactor evidence="1">
        <name>pyridoxal 5'-phosphate</name>
        <dbReference type="ChEBI" id="CHEBI:597326"/>
    </cofactor>
</comment>
<dbReference type="GO" id="GO:0008483">
    <property type="term" value="F:transaminase activity"/>
    <property type="evidence" value="ECO:0007669"/>
    <property type="project" value="UniProtKB-KW"/>
</dbReference>
<dbReference type="RefSeq" id="WP_066170947.1">
    <property type="nucleotide sequence ID" value="NZ_CP136137.1"/>
</dbReference>
<accession>A0ABZ2U4N0</accession>
<evidence type="ECO:0000256" key="5">
    <source>
        <dbReference type="ARBA" id="ARBA00022898"/>
    </source>
</evidence>
<dbReference type="CDD" id="cd00609">
    <property type="entry name" value="AAT_like"/>
    <property type="match status" value="1"/>
</dbReference>
<sequence>MTMYRQSDRLRNVRYDVRGPILTEAMRLEAEGHSILRLNLGNMRPFGLEARPEIMAAVAENLDAAQAYSDSRGIPVAREAVADHYRRCGIDEVTADDVFLGNGVSELITLTLQALVNPGDEILVPAPDYPTWTGAVNLTGGVAVHYLADEENGWNPSLADIESKVTPRTTALVMINPNNPTGAVYSEEIVRGMADIARRHGLVLLSDEIYEEVVFGEARHHHAALAAGDDVLCLTFGGLSKAYRVCGYRAGWVVATGPLGRAEDLLEGITLLSNMRVCPNVAGQYAIPLALGAGTPESPLPADVVDPGGVLESQLALTSEALNAIPGVSCVAPRGALYCFPRVDTELFGIDSDEEFVLDLLRTEHILVTHGTGFNWPKPDHFRIACLPDAQVLERAVGSIGGYLDRRRRG</sequence>
<evidence type="ECO:0000256" key="3">
    <source>
        <dbReference type="ARBA" id="ARBA00022576"/>
    </source>
</evidence>
<organism evidence="8 9">
    <name type="scientific">Gordonia hydrophobica</name>
    <dbReference type="NCBI Taxonomy" id="40516"/>
    <lineage>
        <taxon>Bacteria</taxon>
        <taxon>Bacillati</taxon>
        <taxon>Actinomycetota</taxon>
        <taxon>Actinomycetes</taxon>
        <taxon>Mycobacteriales</taxon>
        <taxon>Gordoniaceae</taxon>
        <taxon>Gordonia</taxon>
    </lineage>
</organism>
<dbReference type="Gene3D" id="3.90.1150.10">
    <property type="entry name" value="Aspartate Aminotransferase, domain 1"/>
    <property type="match status" value="1"/>
</dbReference>
<evidence type="ECO:0000259" key="7">
    <source>
        <dbReference type="Pfam" id="PF00155"/>
    </source>
</evidence>
<dbReference type="InterPro" id="IPR015422">
    <property type="entry name" value="PyrdxlP-dep_Trfase_small"/>
</dbReference>
<protein>
    <recommendedName>
        <fullName evidence="6">alanine transaminase</fullName>
        <ecNumber evidence="6">2.6.1.2</ecNumber>
    </recommendedName>
</protein>
<dbReference type="InterPro" id="IPR015424">
    <property type="entry name" value="PyrdxlP-dep_Trfase"/>
</dbReference>
<dbReference type="Gene3D" id="3.40.640.10">
    <property type="entry name" value="Type I PLP-dependent aspartate aminotransferase-like (Major domain)"/>
    <property type="match status" value="1"/>
</dbReference>
<dbReference type="SUPFAM" id="SSF53383">
    <property type="entry name" value="PLP-dependent transferases"/>
    <property type="match status" value="1"/>
</dbReference>
<dbReference type="Proteomes" id="UP001479933">
    <property type="component" value="Chromosome"/>
</dbReference>
<evidence type="ECO:0000313" key="9">
    <source>
        <dbReference type="Proteomes" id="UP001479933"/>
    </source>
</evidence>
<keyword evidence="3 8" id="KW-0032">Aminotransferase</keyword>
<keyword evidence="5" id="KW-0663">Pyridoxal phosphate</keyword>
<dbReference type="InterPro" id="IPR004839">
    <property type="entry name" value="Aminotransferase_I/II_large"/>
</dbReference>
<evidence type="ECO:0000256" key="2">
    <source>
        <dbReference type="ARBA" id="ARBA00007441"/>
    </source>
</evidence>
<keyword evidence="4 8" id="KW-0808">Transferase</keyword>
<proteinExistence type="inferred from homology"/>
<dbReference type="InterPro" id="IPR015421">
    <property type="entry name" value="PyrdxlP-dep_Trfase_major"/>
</dbReference>
<name>A0ABZ2U4N0_9ACTN</name>
<evidence type="ECO:0000313" key="8">
    <source>
        <dbReference type="EMBL" id="WYY08655.1"/>
    </source>
</evidence>
<reference evidence="8 9" key="1">
    <citation type="journal article" date="2023" name="Virus Evol.">
        <title>Computational host range prediction-The good, the bad, and the ugly.</title>
        <authorList>
            <person name="Howell A.A."/>
            <person name="Versoza C.J."/>
            <person name="Pfeifer S.P."/>
        </authorList>
    </citation>
    <scope>NUCLEOTIDE SEQUENCE [LARGE SCALE GENOMIC DNA]</scope>
    <source>
        <strain evidence="8 9">1610/1b</strain>
    </source>
</reference>
<dbReference type="EC" id="2.6.1.2" evidence="6"/>
<feature type="domain" description="Aminotransferase class I/classII large" evidence="7">
    <location>
        <begin position="51"/>
        <end position="400"/>
    </location>
</feature>
<gene>
    <name evidence="8" type="ORF">RVF87_06225</name>
</gene>
<dbReference type="PANTHER" id="PTHR43488">
    <property type="entry name" value="GLUTAMATE-PYRUVATE AMINOTRANSFERASE ALAA"/>
    <property type="match status" value="1"/>
</dbReference>
<keyword evidence="9" id="KW-1185">Reference proteome</keyword>
<comment type="similarity">
    <text evidence="2">Belongs to the class-I pyridoxal-phosphate-dependent aminotransferase family.</text>
</comment>
<dbReference type="EMBL" id="CP136137">
    <property type="protein sequence ID" value="WYY08655.1"/>
    <property type="molecule type" value="Genomic_DNA"/>
</dbReference>